<reference evidence="1 2" key="1">
    <citation type="journal article" date="2019" name="Sci. Rep.">
        <title>Orb-weaving spider Araneus ventricosus genome elucidates the spidroin gene catalogue.</title>
        <authorList>
            <person name="Kono N."/>
            <person name="Nakamura H."/>
            <person name="Ohtoshi R."/>
            <person name="Moran D.A.P."/>
            <person name="Shinohara A."/>
            <person name="Yoshida Y."/>
            <person name="Fujiwara M."/>
            <person name="Mori M."/>
            <person name="Tomita M."/>
            <person name="Arakawa K."/>
        </authorList>
    </citation>
    <scope>NUCLEOTIDE SEQUENCE [LARGE SCALE GENOMIC DNA]</scope>
</reference>
<evidence type="ECO:0000313" key="2">
    <source>
        <dbReference type="Proteomes" id="UP000499080"/>
    </source>
</evidence>
<sequence>MTRSGYTPSRRCEAEAWRGGSQLRCRPRHLSAVQNYVAGPYWTNLRGSWSDEEDGTLSLSPNFHIAPTGGHLTPMDVKGTRPPMHSRPLTQLNLKPEILQTQSRGSADKEPGIMYLSSKQKKKFPFL</sequence>
<name>A0A4Y2SKR8_ARAVE</name>
<protein>
    <submittedName>
        <fullName evidence="1">Uncharacterized protein</fullName>
    </submittedName>
</protein>
<proteinExistence type="predicted"/>
<comment type="caution">
    <text evidence="1">The sequence shown here is derived from an EMBL/GenBank/DDBJ whole genome shotgun (WGS) entry which is preliminary data.</text>
</comment>
<keyword evidence="2" id="KW-1185">Reference proteome</keyword>
<dbReference type="Proteomes" id="UP000499080">
    <property type="component" value="Unassembled WGS sequence"/>
</dbReference>
<dbReference type="EMBL" id="BGPR01022486">
    <property type="protein sequence ID" value="GBN88832.1"/>
    <property type="molecule type" value="Genomic_DNA"/>
</dbReference>
<evidence type="ECO:0000313" key="1">
    <source>
        <dbReference type="EMBL" id="GBN88832.1"/>
    </source>
</evidence>
<organism evidence="1 2">
    <name type="scientific">Araneus ventricosus</name>
    <name type="common">Orbweaver spider</name>
    <name type="synonym">Epeira ventricosa</name>
    <dbReference type="NCBI Taxonomy" id="182803"/>
    <lineage>
        <taxon>Eukaryota</taxon>
        <taxon>Metazoa</taxon>
        <taxon>Ecdysozoa</taxon>
        <taxon>Arthropoda</taxon>
        <taxon>Chelicerata</taxon>
        <taxon>Arachnida</taxon>
        <taxon>Araneae</taxon>
        <taxon>Araneomorphae</taxon>
        <taxon>Entelegynae</taxon>
        <taxon>Araneoidea</taxon>
        <taxon>Araneidae</taxon>
        <taxon>Araneus</taxon>
    </lineage>
</organism>
<dbReference type="AlphaFoldDB" id="A0A4Y2SKR8"/>
<gene>
    <name evidence="1" type="ORF">AVEN_272274_1</name>
</gene>
<accession>A0A4Y2SKR8</accession>